<name>A0A0F7SK10_PHARH</name>
<feature type="domain" description="Ribosome maturation protein SDO1/SBDS C-terminal" evidence="11">
    <location>
        <begin position="175"/>
        <end position="242"/>
    </location>
</feature>
<organism evidence="12">
    <name type="scientific">Phaffia rhodozyma</name>
    <name type="common">Yeast</name>
    <name type="synonym">Xanthophyllomyces dendrorhous</name>
    <dbReference type="NCBI Taxonomy" id="264483"/>
    <lineage>
        <taxon>Eukaryota</taxon>
        <taxon>Fungi</taxon>
        <taxon>Dikarya</taxon>
        <taxon>Basidiomycota</taxon>
        <taxon>Agaricomycotina</taxon>
        <taxon>Tremellomycetes</taxon>
        <taxon>Cystofilobasidiales</taxon>
        <taxon>Mrakiaceae</taxon>
        <taxon>Phaffia</taxon>
    </lineage>
</organism>
<evidence type="ECO:0000313" key="12">
    <source>
        <dbReference type="EMBL" id="CDZ97287.1"/>
    </source>
</evidence>
<dbReference type="SUPFAM" id="SSF89895">
    <property type="entry name" value="FYSH domain"/>
    <property type="match status" value="1"/>
</dbReference>
<dbReference type="InterPro" id="IPR002140">
    <property type="entry name" value="Sdo1/SBDS"/>
</dbReference>
<dbReference type="Gene3D" id="3.30.1250.10">
    <property type="entry name" value="Ribosome maturation protein SBDS, N-terminal domain"/>
    <property type="match status" value="1"/>
</dbReference>
<dbReference type="Gene3D" id="1.10.10.900">
    <property type="entry name" value="SBDS protein C-terminal domain, subdomain 1"/>
    <property type="match status" value="1"/>
</dbReference>
<dbReference type="GO" id="GO:0042256">
    <property type="term" value="P:cytosolic ribosome assembly"/>
    <property type="evidence" value="ECO:0007669"/>
    <property type="project" value="InterPro"/>
</dbReference>
<evidence type="ECO:0000256" key="3">
    <source>
        <dbReference type="ARBA" id="ARBA00007433"/>
    </source>
</evidence>
<dbReference type="InterPro" id="IPR039100">
    <property type="entry name" value="Sdo1/SBDS-like"/>
</dbReference>
<keyword evidence="6" id="KW-0539">Nucleus</keyword>
<dbReference type="InterPro" id="IPR037188">
    <property type="entry name" value="Sdo1/SBDS_central_sf"/>
</dbReference>
<reference evidence="12" key="1">
    <citation type="submission" date="2014-08" db="EMBL/GenBank/DDBJ databases">
        <authorList>
            <person name="Sharma Rahul"/>
            <person name="Thines Marco"/>
        </authorList>
    </citation>
    <scope>NUCLEOTIDE SEQUENCE</scope>
</reference>
<keyword evidence="5" id="KW-0690">Ribosome biogenesis</keyword>
<comment type="subunit">
    <text evidence="7">Associates with the 60S ribosomal subunit.</text>
</comment>
<feature type="domain" description="Ribosome maturation protein SDO1/SBDS N-terminal" evidence="9">
    <location>
        <begin position="15"/>
        <end position="101"/>
    </location>
</feature>
<dbReference type="InterPro" id="IPR018978">
    <property type="entry name" value="SDO1/SBDS_central"/>
</dbReference>
<evidence type="ECO:0000256" key="4">
    <source>
        <dbReference type="ARBA" id="ARBA00022490"/>
    </source>
</evidence>
<dbReference type="SUPFAM" id="SSF109728">
    <property type="entry name" value="Hypothetical protein AF0491, middle domain"/>
    <property type="match status" value="1"/>
</dbReference>
<evidence type="ECO:0000256" key="6">
    <source>
        <dbReference type="ARBA" id="ARBA00023242"/>
    </source>
</evidence>
<feature type="domain" description="Ribosome maturation protein SDO1/SBDS central" evidence="10">
    <location>
        <begin position="110"/>
        <end position="173"/>
    </location>
</feature>
<dbReference type="InterPro" id="IPR046928">
    <property type="entry name" value="SDO1/SBDS_C"/>
</dbReference>
<dbReference type="Pfam" id="PF20268">
    <property type="entry name" value="SBDS_C"/>
    <property type="match status" value="1"/>
</dbReference>
<keyword evidence="4" id="KW-0963">Cytoplasm</keyword>
<evidence type="ECO:0000256" key="2">
    <source>
        <dbReference type="ARBA" id="ARBA00004496"/>
    </source>
</evidence>
<dbReference type="GO" id="GO:0005634">
    <property type="term" value="C:nucleus"/>
    <property type="evidence" value="ECO:0007669"/>
    <property type="project" value="UniProtKB-SubCell"/>
</dbReference>
<proteinExistence type="inferred from homology"/>
<evidence type="ECO:0000256" key="7">
    <source>
        <dbReference type="ARBA" id="ARBA00049708"/>
    </source>
</evidence>
<dbReference type="InterPro" id="IPR019783">
    <property type="entry name" value="SDO1/SBDS_N"/>
</dbReference>
<evidence type="ECO:0000259" key="10">
    <source>
        <dbReference type="Pfam" id="PF09377"/>
    </source>
</evidence>
<dbReference type="Pfam" id="PF09377">
    <property type="entry name" value="SBDS_domain_II"/>
    <property type="match status" value="1"/>
</dbReference>
<evidence type="ECO:0000259" key="9">
    <source>
        <dbReference type="Pfam" id="PF01172"/>
    </source>
</evidence>
<dbReference type="Gene3D" id="3.30.70.240">
    <property type="match status" value="1"/>
</dbReference>
<evidence type="ECO:0000256" key="5">
    <source>
        <dbReference type="ARBA" id="ARBA00022517"/>
    </source>
</evidence>
<evidence type="ECO:0000259" key="11">
    <source>
        <dbReference type="Pfam" id="PF20268"/>
    </source>
</evidence>
<dbReference type="FunFam" id="3.30.1250.10:FF:000001">
    <property type="entry name" value="SBDS, ribosome maturation factor"/>
    <property type="match status" value="1"/>
</dbReference>
<evidence type="ECO:0000256" key="1">
    <source>
        <dbReference type="ARBA" id="ARBA00004123"/>
    </source>
</evidence>
<dbReference type="PANTHER" id="PTHR10927:SF1">
    <property type="entry name" value="RIBOSOME MATURATION PROTEIN SBDS"/>
    <property type="match status" value="1"/>
</dbReference>
<dbReference type="InterPro" id="IPR036786">
    <property type="entry name" value="Ribosome_mat_SBDS_N_sf"/>
</dbReference>
<comment type="similarity">
    <text evidence="3">Belongs to the SDO1/SBDS family.</text>
</comment>
<dbReference type="EMBL" id="LN483167">
    <property type="protein sequence ID" value="CDZ97287.1"/>
    <property type="molecule type" value="Genomic_DNA"/>
</dbReference>
<dbReference type="Pfam" id="PF01172">
    <property type="entry name" value="SBDS_N"/>
    <property type="match status" value="1"/>
</dbReference>
<evidence type="ECO:0000256" key="8">
    <source>
        <dbReference type="ARBA" id="ARBA00071414"/>
    </source>
</evidence>
<accession>A0A0F7SK10</accession>
<dbReference type="NCBIfam" id="TIGR00291">
    <property type="entry name" value="RNA_SBDS"/>
    <property type="match status" value="1"/>
</dbReference>
<protein>
    <recommendedName>
        <fullName evidence="8">Ribosome maturation protein SDO1</fullName>
    </recommendedName>
</protein>
<dbReference type="PANTHER" id="PTHR10927">
    <property type="entry name" value="RIBOSOME MATURATION PROTEIN SBDS"/>
    <property type="match status" value="1"/>
</dbReference>
<comment type="subcellular location">
    <subcellularLocation>
        <location evidence="2">Cytoplasm</location>
    </subcellularLocation>
    <subcellularLocation>
        <location evidence="1">Nucleus</location>
    </subcellularLocation>
</comment>
<dbReference type="GO" id="GO:0005737">
    <property type="term" value="C:cytoplasm"/>
    <property type="evidence" value="ECO:0007669"/>
    <property type="project" value="UniProtKB-SubCell"/>
</dbReference>
<sequence length="252" mass="28430">MSKINQPGTQIKLTNVSIVRLKKGGKRFEIACYKNKVQEWRAGVEKDMDEVVQIERVFTNVTKGQAAKTDELMKAFGKTDQEECLKEILMKGELQVGEKERSHNNQNLYKDIATQIAEKCVDPSTQRPYSVSMIEKAMGEVGFSVKADKSAKSQALECIKILQANSTLPIQRARMRVRITMPTKDGKRLKEQIVSAAEEVEEDEFGSDEWEVILLIDPGQFRVLTDLLQKETKGKGRMETLNFATVQGEGEV</sequence>
<dbReference type="AlphaFoldDB" id="A0A0F7SK10"/>